<organism evidence="2 3">
    <name type="scientific">Streptomyces djakartensis</name>
    <dbReference type="NCBI Taxonomy" id="68193"/>
    <lineage>
        <taxon>Bacteria</taxon>
        <taxon>Bacillati</taxon>
        <taxon>Actinomycetota</taxon>
        <taxon>Actinomycetes</taxon>
        <taxon>Kitasatosporales</taxon>
        <taxon>Streptomycetaceae</taxon>
        <taxon>Streptomyces</taxon>
    </lineage>
</organism>
<dbReference type="Pfam" id="PF04149">
    <property type="entry name" value="DUF397"/>
    <property type="match status" value="1"/>
</dbReference>
<protein>
    <recommendedName>
        <fullName evidence="1">DUF397 domain-containing protein</fullName>
    </recommendedName>
</protein>
<evidence type="ECO:0000313" key="3">
    <source>
        <dbReference type="Proteomes" id="UP000653308"/>
    </source>
</evidence>
<feature type="domain" description="DUF397" evidence="1">
    <location>
        <begin position="10"/>
        <end position="62"/>
    </location>
</feature>
<accession>A0ABQ2ZKQ4</accession>
<dbReference type="EMBL" id="BMWE01000006">
    <property type="protein sequence ID" value="GGY17936.1"/>
    <property type="molecule type" value="Genomic_DNA"/>
</dbReference>
<sequence>MVTTESGITGWYKSSYSGGDQGECLEVAPGPTTVPVRDSKTTDGPALLFSAGGWTAFLTAVKEGRIKG</sequence>
<evidence type="ECO:0000313" key="2">
    <source>
        <dbReference type="EMBL" id="GGY17936.1"/>
    </source>
</evidence>
<dbReference type="RefSeq" id="WP_190197860.1">
    <property type="nucleotide sequence ID" value="NZ_BMWE01000006.1"/>
</dbReference>
<dbReference type="Proteomes" id="UP000653308">
    <property type="component" value="Unassembled WGS sequence"/>
</dbReference>
<comment type="caution">
    <text evidence="2">The sequence shown here is derived from an EMBL/GenBank/DDBJ whole genome shotgun (WGS) entry which is preliminary data.</text>
</comment>
<gene>
    <name evidence="2" type="ORF">GCM10010384_25180</name>
</gene>
<keyword evidence="3" id="KW-1185">Reference proteome</keyword>
<evidence type="ECO:0000259" key="1">
    <source>
        <dbReference type="Pfam" id="PF04149"/>
    </source>
</evidence>
<name>A0ABQ2ZKQ4_9ACTN</name>
<reference evidence="3" key="1">
    <citation type="journal article" date="2019" name="Int. J. Syst. Evol. Microbiol.">
        <title>The Global Catalogue of Microorganisms (GCM) 10K type strain sequencing project: providing services to taxonomists for standard genome sequencing and annotation.</title>
        <authorList>
            <consortium name="The Broad Institute Genomics Platform"/>
            <consortium name="The Broad Institute Genome Sequencing Center for Infectious Disease"/>
            <person name="Wu L."/>
            <person name="Ma J."/>
        </authorList>
    </citation>
    <scope>NUCLEOTIDE SEQUENCE [LARGE SCALE GENOMIC DNA]</scope>
    <source>
        <strain evidence="3">JCM 4957</strain>
    </source>
</reference>
<proteinExistence type="predicted"/>
<dbReference type="InterPro" id="IPR007278">
    <property type="entry name" value="DUF397"/>
</dbReference>